<evidence type="ECO:0000256" key="6">
    <source>
        <dbReference type="SAM" id="Phobius"/>
    </source>
</evidence>
<keyword evidence="5 6" id="KW-0472">Membrane</keyword>
<dbReference type="Pfam" id="PF03631">
    <property type="entry name" value="Virul_fac_BrkB"/>
    <property type="match status" value="1"/>
</dbReference>
<dbReference type="NCBIfam" id="TIGR00765">
    <property type="entry name" value="yihY_not_rbn"/>
    <property type="match status" value="1"/>
</dbReference>
<feature type="transmembrane region" description="Helical" evidence="6">
    <location>
        <begin position="45"/>
        <end position="68"/>
    </location>
</feature>
<feature type="transmembrane region" description="Helical" evidence="6">
    <location>
        <begin position="224"/>
        <end position="246"/>
    </location>
</feature>
<evidence type="ECO:0000313" key="8">
    <source>
        <dbReference type="Proteomes" id="UP000194474"/>
    </source>
</evidence>
<dbReference type="AlphaFoldDB" id="A0A1Y6FCN0"/>
<dbReference type="PANTHER" id="PTHR30213">
    <property type="entry name" value="INNER MEMBRANE PROTEIN YHJD"/>
    <property type="match status" value="1"/>
</dbReference>
<feature type="transmembrane region" description="Helical" evidence="6">
    <location>
        <begin position="145"/>
        <end position="173"/>
    </location>
</feature>
<dbReference type="PIRSF" id="PIRSF035875">
    <property type="entry name" value="RNase_BN"/>
    <property type="match status" value="1"/>
</dbReference>
<dbReference type="Proteomes" id="UP000194474">
    <property type="component" value="Unassembled WGS sequence"/>
</dbReference>
<dbReference type="GO" id="GO:0005886">
    <property type="term" value="C:plasma membrane"/>
    <property type="evidence" value="ECO:0007669"/>
    <property type="project" value="UniProtKB-SubCell"/>
</dbReference>
<accession>A0A1Y6FCN0</accession>
<dbReference type="InterPro" id="IPR017039">
    <property type="entry name" value="Virul_fac_BrkB"/>
</dbReference>
<sequence length="298" mass="32447">MSNAASIHPAQTAMRDKPRRRWRRVLWRTIASMARMETTMHCAGVAYFGFLSLFPAATAIIILIGLLMPVSFMAEIVDKLDGIVPEMVRQTIAGQLSRLASQPNAGLGIGLALSLVVAAWSGSRGIAALMFAISRTRSADEKRGIVATIIISVVATFMAGIAMVVILALVAGLPAIFATLPWFSPDQSLILTLRWPLLLLLGVGAIAAFYRYAPDRRFKRAKWIWPGALLATTLWLAACAVFSFYVEQIGNFEATFGSLTTAIVLLLWMYNSALIVVLGATFNAELQRESERRAAAML</sequence>
<comment type="subcellular location">
    <subcellularLocation>
        <location evidence="1">Cell membrane</location>
        <topology evidence="1">Multi-pass membrane protein</topology>
    </subcellularLocation>
</comment>
<organism evidence="7 8">
    <name type="scientific">Devosia lucknowensis</name>
    <dbReference type="NCBI Taxonomy" id="1096929"/>
    <lineage>
        <taxon>Bacteria</taxon>
        <taxon>Pseudomonadati</taxon>
        <taxon>Pseudomonadota</taxon>
        <taxon>Alphaproteobacteria</taxon>
        <taxon>Hyphomicrobiales</taxon>
        <taxon>Devosiaceae</taxon>
        <taxon>Devosia</taxon>
    </lineage>
</organism>
<evidence type="ECO:0000256" key="3">
    <source>
        <dbReference type="ARBA" id="ARBA00022692"/>
    </source>
</evidence>
<protein>
    <submittedName>
        <fullName evidence="7">Membrane protein</fullName>
    </submittedName>
</protein>
<dbReference type="RefSeq" id="WP_086470119.1">
    <property type="nucleotide sequence ID" value="NZ_FXWK01000001.1"/>
</dbReference>
<evidence type="ECO:0000256" key="2">
    <source>
        <dbReference type="ARBA" id="ARBA00022475"/>
    </source>
</evidence>
<keyword evidence="2" id="KW-1003">Cell membrane</keyword>
<keyword evidence="4 6" id="KW-1133">Transmembrane helix</keyword>
<gene>
    <name evidence="7" type="ORF">SAMN06295905_1836</name>
</gene>
<dbReference type="PANTHER" id="PTHR30213:SF0">
    <property type="entry name" value="UPF0761 MEMBRANE PROTEIN YIHY"/>
    <property type="match status" value="1"/>
</dbReference>
<feature type="transmembrane region" description="Helical" evidence="6">
    <location>
        <begin position="258"/>
        <end position="282"/>
    </location>
</feature>
<evidence type="ECO:0000256" key="4">
    <source>
        <dbReference type="ARBA" id="ARBA00022989"/>
    </source>
</evidence>
<keyword evidence="8" id="KW-1185">Reference proteome</keyword>
<evidence type="ECO:0000256" key="5">
    <source>
        <dbReference type="ARBA" id="ARBA00023136"/>
    </source>
</evidence>
<dbReference type="OrthoDB" id="9781030at2"/>
<proteinExistence type="predicted"/>
<evidence type="ECO:0000256" key="1">
    <source>
        <dbReference type="ARBA" id="ARBA00004651"/>
    </source>
</evidence>
<feature type="transmembrane region" description="Helical" evidence="6">
    <location>
        <begin position="193"/>
        <end position="212"/>
    </location>
</feature>
<evidence type="ECO:0000313" key="7">
    <source>
        <dbReference type="EMBL" id="SMQ70223.1"/>
    </source>
</evidence>
<dbReference type="EMBL" id="FXWK01000001">
    <property type="protein sequence ID" value="SMQ70223.1"/>
    <property type="molecule type" value="Genomic_DNA"/>
</dbReference>
<feature type="transmembrane region" description="Helical" evidence="6">
    <location>
        <begin position="107"/>
        <end position="133"/>
    </location>
</feature>
<keyword evidence="3 6" id="KW-0812">Transmembrane</keyword>
<reference evidence="8" key="1">
    <citation type="submission" date="2017-04" db="EMBL/GenBank/DDBJ databases">
        <authorList>
            <person name="Varghese N."/>
            <person name="Submissions S."/>
        </authorList>
    </citation>
    <scope>NUCLEOTIDE SEQUENCE [LARGE SCALE GENOMIC DNA]</scope>
</reference>
<name>A0A1Y6FCN0_9HYPH</name>